<comment type="caution">
    <text evidence="1">The sequence shown here is derived from an EMBL/GenBank/DDBJ whole genome shotgun (WGS) entry which is preliminary data.</text>
</comment>
<sequence length="35" mass="4072">VEWDMELEVFKLAGNSSGVDGIKVNEKLLHEREWL</sequence>
<accession>A0A5J4UL15</accession>
<dbReference type="AlphaFoldDB" id="A0A5J4UL15"/>
<evidence type="ECO:0000313" key="1">
    <source>
        <dbReference type="EMBL" id="KAA6371199.1"/>
    </source>
</evidence>
<protein>
    <submittedName>
        <fullName evidence="1">Uncharacterized protein</fullName>
    </submittedName>
</protein>
<dbReference type="Proteomes" id="UP000324800">
    <property type="component" value="Unassembled WGS sequence"/>
</dbReference>
<organism evidence="1 2">
    <name type="scientific">Streblomastix strix</name>
    <dbReference type="NCBI Taxonomy" id="222440"/>
    <lineage>
        <taxon>Eukaryota</taxon>
        <taxon>Metamonada</taxon>
        <taxon>Preaxostyla</taxon>
        <taxon>Oxymonadida</taxon>
        <taxon>Streblomastigidae</taxon>
        <taxon>Streblomastix</taxon>
    </lineage>
</organism>
<reference evidence="1 2" key="1">
    <citation type="submission" date="2019-03" db="EMBL/GenBank/DDBJ databases">
        <title>Single cell metagenomics reveals metabolic interactions within the superorganism composed of flagellate Streblomastix strix and complex community of Bacteroidetes bacteria on its surface.</title>
        <authorList>
            <person name="Treitli S.C."/>
            <person name="Kolisko M."/>
            <person name="Husnik F."/>
            <person name="Keeling P."/>
            <person name="Hampl V."/>
        </authorList>
    </citation>
    <scope>NUCLEOTIDE SEQUENCE [LARGE SCALE GENOMIC DNA]</scope>
    <source>
        <strain evidence="1">ST1C</strain>
    </source>
</reference>
<name>A0A5J4UL15_9EUKA</name>
<feature type="non-terminal residue" evidence="1">
    <location>
        <position position="1"/>
    </location>
</feature>
<dbReference type="EMBL" id="SNRW01014689">
    <property type="protein sequence ID" value="KAA6371199.1"/>
    <property type="molecule type" value="Genomic_DNA"/>
</dbReference>
<evidence type="ECO:0000313" key="2">
    <source>
        <dbReference type="Proteomes" id="UP000324800"/>
    </source>
</evidence>
<gene>
    <name evidence="1" type="ORF">EZS28_033274</name>
</gene>
<proteinExistence type="predicted"/>